<dbReference type="Proteomes" id="UP000234681">
    <property type="component" value="Chromosome 4"/>
</dbReference>
<sequence>MVKCKNHTKHNCPPKWHRDKMKNARVQDTCLLRRKTSSIGGTCHLPNSTRMSLRRYR</sequence>
<dbReference type="Gene3D" id="6.10.140.1730">
    <property type="match status" value="1"/>
</dbReference>
<gene>
    <name evidence="2" type="ORF">rCG_28244</name>
</gene>
<evidence type="ECO:0000313" key="2">
    <source>
        <dbReference type="EMBL" id="EDM15288.1"/>
    </source>
</evidence>
<name>A6IEK1_RAT</name>
<accession>A6IEK1</accession>
<reference evidence="3" key="1">
    <citation type="submission" date="2005-09" db="EMBL/GenBank/DDBJ databases">
        <authorList>
            <person name="Mural R.J."/>
            <person name="Li P.W."/>
            <person name="Adams M.D."/>
            <person name="Amanatides P.G."/>
            <person name="Baden-Tillson H."/>
            <person name="Barnstead M."/>
            <person name="Chin S.H."/>
            <person name="Dew I."/>
            <person name="Evans C.A."/>
            <person name="Ferriera S."/>
            <person name="Flanigan M."/>
            <person name="Fosler C."/>
            <person name="Glodek A."/>
            <person name="Gu Z."/>
            <person name="Holt R.A."/>
            <person name="Jennings D."/>
            <person name="Kraft C.L."/>
            <person name="Lu F."/>
            <person name="Nguyen T."/>
            <person name="Nusskern D.R."/>
            <person name="Pfannkoch C.M."/>
            <person name="Sitter C."/>
            <person name="Sutton G.G."/>
            <person name="Venter J.C."/>
            <person name="Wang Z."/>
            <person name="Woodage T."/>
            <person name="Zheng X.H."/>
            <person name="Zhong F."/>
        </authorList>
    </citation>
    <scope>NUCLEOTIDE SEQUENCE [LARGE SCALE GENOMIC DNA]</scope>
    <source>
        <strain>BN</strain>
        <strain evidence="3">Sprague-Dawley</strain>
    </source>
</reference>
<evidence type="ECO:0000256" key="1">
    <source>
        <dbReference type="SAM" id="MobiDB-lite"/>
    </source>
</evidence>
<feature type="region of interest" description="Disordered" evidence="1">
    <location>
        <begin position="1"/>
        <end position="20"/>
    </location>
</feature>
<dbReference type="AlphaFoldDB" id="A6IEK1"/>
<protein>
    <submittedName>
        <fullName evidence="2">RCG28244</fullName>
    </submittedName>
</protein>
<evidence type="ECO:0000313" key="3">
    <source>
        <dbReference type="Proteomes" id="UP000234681"/>
    </source>
</evidence>
<dbReference type="EMBL" id="CH473959">
    <property type="protein sequence ID" value="EDM15288.1"/>
    <property type="molecule type" value="Genomic_DNA"/>
</dbReference>
<proteinExistence type="predicted"/>
<organism evidence="2 3">
    <name type="scientific">Rattus norvegicus</name>
    <name type="common">Rat</name>
    <dbReference type="NCBI Taxonomy" id="10116"/>
    <lineage>
        <taxon>Eukaryota</taxon>
        <taxon>Metazoa</taxon>
        <taxon>Chordata</taxon>
        <taxon>Craniata</taxon>
        <taxon>Vertebrata</taxon>
        <taxon>Euteleostomi</taxon>
        <taxon>Mammalia</taxon>
        <taxon>Eutheria</taxon>
        <taxon>Euarchontoglires</taxon>
        <taxon>Glires</taxon>
        <taxon>Rodentia</taxon>
        <taxon>Myomorpha</taxon>
        <taxon>Muroidea</taxon>
        <taxon>Muridae</taxon>
        <taxon>Murinae</taxon>
        <taxon>Rattus</taxon>
    </lineage>
</organism>